<gene>
    <name evidence="1" type="ORF">CJD36_000400</name>
</gene>
<protein>
    <submittedName>
        <fullName evidence="1">Uncharacterized protein</fullName>
    </submittedName>
</protein>
<keyword evidence="2" id="KW-1185">Reference proteome</keyword>
<dbReference type="RefSeq" id="WP_105037136.1">
    <property type="nucleotide sequence ID" value="NZ_PPSL01000001.1"/>
</dbReference>
<reference evidence="1 2" key="1">
    <citation type="submission" date="2018-01" db="EMBL/GenBank/DDBJ databases">
        <title>A novel member of the phylum Bacteroidetes isolated from glacier ice.</title>
        <authorList>
            <person name="Liu Q."/>
            <person name="Xin Y.-H."/>
        </authorList>
    </citation>
    <scope>NUCLEOTIDE SEQUENCE [LARGE SCALE GENOMIC DNA]</scope>
    <source>
        <strain evidence="1 2">RB1R16</strain>
    </source>
</reference>
<evidence type="ECO:0000313" key="2">
    <source>
        <dbReference type="Proteomes" id="UP000239872"/>
    </source>
</evidence>
<sequence length="96" mass="10708">MTVDNADITAVNISQRTIKKEKAIIEDNDDEDEDDDDKSVVSKKYSLAGKGAGIFCYSIISNAHSVGRAKRCYPFSQHLAIASSCRLFIRNRVIRI</sequence>
<proteinExistence type="predicted"/>
<dbReference type="AlphaFoldDB" id="A0A2S7SZ99"/>
<accession>A0A2S7SZ99</accession>
<name>A0A2S7SZ99_9BACT</name>
<evidence type="ECO:0000313" key="1">
    <source>
        <dbReference type="EMBL" id="PQJ12252.1"/>
    </source>
</evidence>
<dbReference type="Proteomes" id="UP000239872">
    <property type="component" value="Unassembled WGS sequence"/>
</dbReference>
<organism evidence="1 2">
    <name type="scientific">Flavipsychrobacter stenotrophus</name>
    <dbReference type="NCBI Taxonomy" id="2077091"/>
    <lineage>
        <taxon>Bacteria</taxon>
        <taxon>Pseudomonadati</taxon>
        <taxon>Bacteroidota</taxon>
        <taxon>Chitinophagia</taxon>
        <taxon>Chitinophagales</taxon>
        <taxon>Chitinophagaceae</taxon>
        <taxon>Flavipsychrobacter</taxon>
    </lineage>
</organism>
<comment type="caution">
    <text evidence="1">The sequence shown here is derived from an EMBL/GenBank/DDBJ whole genome shotgun (WGS) entry which is preliminary data.</text>
</comment>
<dbReference type="EMBL" id="PPSL01000001">
    <property type="protein sequence ID" value="PQJ12252.1"/>
    <property type="molecule type" value="Genomic_DNA"/>
</dbReference>